<keyword evidence="2 6" id="KW-1003">Cell membrane</keyword>
<sequence>MEYIQWLLAHPVLLFLISISLNIAIAISGVLPSAFITAANITVFGFKGGLLVSIMGEAAGAVISFILYRHGLKKLNIQLKNRFLKKLAQTEGVEAIFLVLLLRFVPFVPSGAVTLTAAFSQMRLLSFSIASTIGKIPSLFIEAYSVQKVLELTWEWQLAIVLIIVICYIFYKIMRAQGRKRNDSCE</sequence>
<comment type="caution">
    <text evidence="6">Lacks conserved residue(s) required for the propagation of feature annotation.</text>
</comment>
<keyword evidence="5 6" id="KW-0472">Membrane</keyword>
<dbReference type="Proteomes" id="UP001387364">
    <property type="component" value="Chromosome"/>
</dbReference>
<comment type="similarity">
    <text evidence="6">Belongs to the TVP38/TMEM64 family.</text>
</comment>
<dbReference type="PANTHER" id="PTHR12677">
    <property type="entry name" value="GOLGI APPARATUS MEMBRANE PROTEIN TVP38-RELATED"/>
    <property type="match status" value="1"/>
</dbReference>
<comment type="subcellular location">
    <subcellularLocation>
        <location evidence="1 6">Cell membrane</location>
        <topology evidence="1 6">Multi-pass membrane protein</topology>
    </subcellularLocation>
</comment>
<evidence type="ECO:0000313" key="9">
    <source>
        <dbReference type="Proteomes" id="UP001387364"/>
    </source>
</evidence>
<dbReference type="InterPro" id="IPR032816">
    <property type="entry name" value="VTT_dom"/>
</dbReference>
<evidence type="ECO:0000256" key="5">
    <source>
        <dbReference type="ARBA" id="ARBA00023136"/>
    </source>
</evidence>
<feature type="transmembrane region" description="Helical" evidence="6">
    <location>
        <begin position="95"/>
        <end position="119"/>
    </location>
</feature>
<evidence type="ECO:0000259" key="7">
    <source>
        <dbReference type="Pfam" id="PF09335"/>
    </source>
</evidence>
<evidence type="ECO:0000313" key="8">
    <source>
        <dbReference type="EMBL" id="WXB92584.1"/>
    </source>
</evidence>
<gene>
    <name evidence="8" type="ORF">WDJ61_15335</name>
</gene>
<proteinExistence type="inferred from homology"/>
<dbReference type="InterPro" id="IPR015414">
    <property type="entry name" value="TMEM64"/>
</dbReference>
<evidence type="ECO:0000256" key="3">
    <source>
        <dbReference type="ARBA" id="ARBA00022692"/>
    </source>
</evidence>
<keyword evidence="3 6" id="KW-0812">Transmembrane</keyword>
<dbReference type="RefSeq" id="WP_338751229.1">
    <property type="nucleotide sequence ID" value="NZ_CP147404.1"/>
</dbReference>
<feature type="domain" description="VTT" evidence="7">
    <location>
        <begin position="31"/>
        <end position="147"/>
    </location>
</feature>
<evidence type="ECO:0000256" key="4">
    <source>
        <dbReference type="ARBA" id="ARBA00022989"/>
    </source>
</evidence>
<dbReference type="PANTHER" id="PTHR12677:SF55">
    <property type="entry name" value="UNDECAPRENYL PHOSPHATE TRANSPORTER SAOUHSC_00901-RELATED"/>
    <property type="match status" value="1"/>
</dbReference>
<dbReference type="EMBL" id="CP147404">
    <property type="protein sequence ID" value="WXB92584.1"/>
    <property type="molecule type" value="Genomic_DNA"/>
</dbReference>
<evidence type="ECO:0000256" key="6">
    <source>
        <dbReference type="RuleBase" id="RU366058"/>
    </source>
</evidence>
<feature type="transmembrane region" description="Helical" evidence="6">
    <location>
        <begin position="12"/>
        <end position="36"/>
    </location>
</feature>
<organism evidence="8 9">
    <name type="scientific">Bacillus kandeliae</name>
    <dbReference type="NCBI Taxonomy" id="3129297"/>
    <lineage>
        <taxon>Bacteria</taxon>
        <taxon>Bacillati</taxon>
        <taxon>Bacillota</taxon>
        <taxon>Bacilli</taxon>
        <taxon>Bacillales</taxon>
        <taxon>Bacillaceae</taxon>
        <taxon>Bacillus</taxon>
    </lineage>
</organism>
<dbReference type="Pfam" id="PF09335">
    <property type="entry name" value="VTT_dom"/>
    <property type="match status" value="1"/>
</dbReference>
<name>A0ABZ2N4R8_9BACI</name>
<keyword evidence="4 6" id="KW-1133">Transmembrane helix</keyword>
<feature type="transmembrane region" description="Helical" evidence="6">
    <location>
        <begin position="48"/>
        <end position="68"/>
    </location>
</feature>
<protein>
    <recommendedName>
        <fullName evidence="6">TVP38/TMEM64 family membrane protein</fullName>
    </recommendedName>
</protein>
<accession>A0ABZ2N4R8</accession>
<feature type="transmembrane region" description="Helical" evidence="6">
    <location>
        <begin position="154"/>
        <end position="171"/>
    </location>
</feature>
<evidence type="ECO:0000256" key="1">
    <source>
        <dbReference type="ARBA" id="ARBA00004651"/>
    </source>
</evidence>
<keyword evidence="9" id="KW-1185">Reference proteome</keyword>
<evidence type="ECO:0000256" key="2">
    <source>
        <dbReference type="ARBA" id="ARBA00022475"/>
    </source>
</evidence>
<reference evidence="8 9" key="1">
    <citation type="submission" date="2024-02" db="EMBL/GenBank/DDBJ databases">
        <title>Seven novel Bacillus-like species.</title>
        <authorList>
            <person name="Liu G."/>
        </authorList>
    </citation>
    <scope>NUCLEOTIDE SEQUENCE [LARGE SCALE GENOMIC DNA]</scope>
    <source>
        <strain evidence="8 9">FJAT-52991</strain>
    </source>
</reference>